<organism evidence="3 4">
    <name type="scientific">Pseudoalteromonas prydzensis</name>
    <dbReference type="NCBI Taxonomy" id="182141"/>
    <lineage>
        <taxon>Bacteria</taxon>
        <taxon>Pseudomonadati</taxon>
        <taxon>Pseudomonadota</taxon>
        <taxon>Gammaproteobacteria</taxon>
        <taxon>Alteromonadales</taxon>
        <taxon>Pseudoalteromonadaceae</taxon>
        <taxon>Pseudoalteromonas</taxon>
    </lineage>
</organism>
<dbReference type="SUPFAM" id="SSF49899">
    <property type="entry name" value="Concanavalin A-like lectins/glucanases"/>
    <property type="match status" value="1"/>
</dbReference>
<dbReference type="PANTHER" id="PTHR11575">
    <property type="entry name" value="5'-NUCLEOTIDASE-RELATED"/>
    <property type="match status" value="1"/>
</dbReference>
<sequence length="914" mass="101077">MAIMTFYYGIRFSMLVAVFTLLNACGDSTEKDTNFVVDESKLIISANDGLSKSFDGALVLLTAPASAVATDTSFIFSKKKLDDENKVLNIVSALYTFSPQDLTFDTPLSLTISLANSADPEQQLSIVKLIDGQWQPLVSSSSSANTVSAQINSFGTFAIRARTLPQVSKTIGSECKANQSEQSMRFIHVADLHARFGFKEQYFSKIKGYYNHALAEQPYTLFTNGGDDYEKGTVAEQISKGMATVEAIKAMAFDVRVVGNHDYAWGPAQLLDYANDDNAIVLASNTRYTGDNTQSFNAVDFSIVQVGCLKVGFFGMTSVPWNELDQPVETAPIPDFIANFKMNWQWQDIAKNIVEQYSQDVDYMVMLSHLGEGADTQIAQNIAGIDLVLGGHTHGGESFQQLDNGSLVIQPNFFAQGLTDLELTFDLTTKTVADINYSTLATTQINTFDEALQTQIDFLMGKYAPDANTEIAISENYPTTAQIMNITALAAKQLHQVDAALFDTNLVQQRWTPGTLTQEDFHNAFKVERQPSNTPGFSAIYQVTVSGLDLKTMAANQPDWLLLAPESINDSQNYTLALQKGPAFNSELFFNGVAFAEPQLIAETWQLLDQYARQRTSQCLHIDTDTQLNACQNQANITIWNFNDPSDPFKADYGPSTLSYFDPENSGWGAQDTIYKTTTQLQIADLNDGASGVMAFTDHSPTEGLKITLNTPPNGDFENEGLVSDYTLVMDIYWPLAAKDIYRALVQTDTVNYLTDDADIYINPEGGLGKSTSKSGYFGHTQSDTWHRIAFVFYTAPDNGVFEVYIDGELAGVKREGEINRRWALDQAVLLLTDNNYETEPGYLNALLYAGRAMTRDEIKSMAGAQQTLNFVPSTRSLNQAVERHYQNAPAIKANLWLEQRSKFFNKRGASVNN</sequence>
<gene>
    <name evidence="3" type="ORF">EI167_01595</name>
</gene>
<comment type="caution">
    <text evidence="3">The sequence shown here is derived from an EMBL/GenBank/DDBJ whole genome shotgun (WGS) entry which is preliminary data.</text>
</comment>
<evidence type="ECO:0000313" key="3">
    <source>
        <dbReference type="EMBL" id="MBE0456161.1"/>
    </source>
</evidence>
<reference evidence="3 4" key="1">
    <citation type="submission" date="2020-07" db="EMBL/GenBank/DDBJ databases">
        <title>Halophilic bacteria isolated from french cheeses.</title>
        <authorList>
            <person name="Kothe C.I."/>
            <person name="Farah-Kraiem B."/>
            <person name="Renault P."/>
            <person name="Dridi B."/>
        </authorList>
    </citation>
    <scope>NUCLEOTIDE SEQUENCE [LARGE SCALE GENOMIC DNA]</scope>
    <source>
        <strain evidence="3 4">FME14</strain>
    </source>
</reference>
<dbReference type="Gene3D" id="3.60.21.10">
    <property type="match status" value="1"/>
</dbReference>
<feature type="domain" description="Calcineurin-like phosphoesterase" evidence="2">
    <location>
        <begin position="184"/>
        <end position="395"/>
    </location>
</feature>
<dbReference type="Pfam" id="PF00149">
    <property type="entry name" value="Metallophos"/>
    <property type="match status" value="1"/>
</dbReference>
<dbReference type="RefSeq" id="WP_192540457.1">
    <property type="nucleotide sequence ID" value="NZ_JBQELX010000002.1"/>
</dbReference>
<evidence type="ECO:0000256" key="1">
    <source>
        <dbReference type="SAM" id="SignalP"/>
    </source>
</evidence>
<dbReference type="InterPro" id="IPR029052">
    <property type="entry name" value="Metallo-depent_PP-like"/>
</dbReference>
<dbReference type="Proteomes" id="UP000707245">
    <property type="component" value="Unassembled WGS sequence"/>
</dbReference>
<feature type="chain" id="PRO_5045521440" evidence="1">
    <location>
        <begin position="25"/>
        <end position="914"/>
    </location>
</feature>
<dbReference type="InterPro" id="IPR006179">
    <property type="entry name" value="5_nucleotidase/apyrase"/>
</dbReference>
<evidence type="ECO:0000259" key="2">
    <source>
        <dbReference type="Pfam" id="PF00149"/>
    </source>
</evidence>
<dbReference type="PANTHER" id="PTHR11575:SF24">
    <property type="entry name" value="5'-NUCLEOTIDASE"/>
    <property type="match status" value="1"/>
</dbReference>
<dbReference type="InterPro" id="IPR013320">
    <property type="entry name" value="ConA-like_dom_sf"/>
</dbReference>
<dbReference type="EMBL" id="RRZA01000003">
    <property type="protein sequence ID" value="MBE0456161.1"/>
    <property type="molecule type" value="Genomic_DNA"/>
</dbReference>
<proteinExistence type="predicted"/>
<keyword evidence="4" id="KW-1185">Reference proteome</keyword>
<dbReference type="PRINTS" id="PR01607">
    <property type="entry name" value="APYRASEFAMLY"/>
</dbReference>
<dbReference type="InterPro" id="IPR004843">
    <property type="entry name" value="Calcineurin-like_PHP"/>
</dbReference>
<dbReference type="SUPFAM" id="SSF56300">
    <property type="entry name" value="Metallo-dependent phosphatases"/>
    <property type="match status" value="1"/>
</dbReference>
<name>A0ABR9FH67_9GAMM</name>
<feature type="signal peptide" evidence="1">
    <location>
        <begin position="1"/>
        <end position="24"/>
    </location>
</feature>
<keyword evidence="1" id="KW-0732">Signal</keyword>
<evidence type="ECO:0000313" key="4">
    <source>
        <dbReference type="Proteomes" id="UP000707245"/>
    </source>
</evidence>
<protein>
    <submittedName>
        <fullName evidence="3">Metallophosphoesterase</fullName>
    </submittedName>
</protein>
<accession>A0ABR9FH67</accession>